<sequence length="75" mass="8665">MPLYNMNAIAENLNTKLRDINIRKSFLESRVPTSEHHETNKKKLSALSHTQTKKNRGEVGIDRMVCTQSLNTHHH</sequence>
<evidence type="ECO:0000256" key="1">
    <source>
        <dbReference type="SAM" id="MobiDB-lite"/>
    </source>
</evidence>
<comment type="caution">
    <text evidence="2">The sequence shown here is derived from an EMBL/GenBank/DDBJ whole genome shotgun (WGS) entry which is preliminary data.</text>
</comment>
<evidence type="ECO:0000313" key="2">
    <source>
        <dbReference type="EMBL" id="DAD42681.1"/>
    </source>
</evidence>
<evidence type="ECO:0000313" key="3">
    <source>
        <dbReference type="Proteomes" id="UP000607653"/>
    </source>
</evidence>
<dbReference type="EMBL" id="DUZY01000006">
    <property type="protein sequence ID" value="DAD42681.1"/>
    <property type="molecule type" value="Genomic_DNA"/>
</dbReference>
<gene>
    <name evidence="2" type="ORF">HUJ06_000911</name>
</gene>
<proteinExistence type="predicted"/>
<organism evidence="2 3">
    <name type="scientific">Nelumbo nucifera</name>
    <name type="common">Sacred lotus</name>
    <dbReference type="NCBI Taxonomy" id="4432"/>
    <lineage>
        <taxon>Eukaryota</taxon>
        <taxon>Viridiplantae</taxon>
        <taxon>Streptophyta</taxon>
        <taxon>Embryophyta</taxon>
        <taxon>Tracheophyta</taxon>
        <taxon>Spermatophyta</taxon>
        <taxon>Magnoliopsida</taxon>
        <taxon>Proteales</taxon>
        <taxon>Nelumbonaceae</taxon>
        <taxon>Nelumbo</taxon>
    </lineage>
</organism>
<protein>
    <submittedName>
        <fullName evidence="2">Uncharacterized protein</fullName>
    </submittedName>
</protein>
<name>A0A822ZG65_NELNU</name>
<dbReference type="AlphaFoldDB" id="A0A822ZG65"/>
<keyword evidence="3" id="KW-1185">Reference proteome</keyword>
<accession>A0A822ZG65</accession>
<reference evidence="2 3" key="1">
    <citation type="journal article" date="2020" name="Mol. Biol. Evol.">
        <title>Distinct Expression and Methylation Patterns for Genes with Different Fates following a Single Whole-Genome Duplication in Flowering Plants.</title>
        <authorList>
            <person name="Shi T."/>
            <person name="Rahmani R.S."/>
            <person name="Gugger P.F."/>
            <person name="Wang M."/>
            <person name="Li H."/>
            <person name="Zhang Y."/>
            <person name="Li Z."/>
            <person name="Wang Q."/>
            <person name="Van de Peer Y."/>
            <person name="Marchal K."/>
            <person name="Chen J."/>
        </authorList>
    </citation>
    <scope>NUCLEOTIDE SEQUENCE [LARGE SCALE GENOMIC DNA]</scope>
    <source>
        <tissue evidence="2">Leaf</tissue>
    </source>
</reference>
<feature type="compositionally biased region" description="Polar residues" evidence="1">
    <location>
        <begin position="66"/>
        <end position="75"/>
    </location>
</feature>
<feature type="region of interest" description="Disordered" evidence="1">
    <location>
        <begin position="31"/>
        <end position="75"/>
    </location>
</feature>
<dbReference type="Proteomes" id="UP000607653">
    <property type="component" value="Unassembled WGS sequence"/>
</dbReference>